<keyword evidence="2" id="KW-0472">Membrane</keyword>
<evidence type="ECO:0000313" key="5">
    <source>
        <dbReference type="Proteomes" id="UP001165270"/>
    </source>
</evidence>
<dbReference type="Proteomes" id="UP001165270">
    <property type="component" value="Unassembled WGS sequence"/>
</dbReference>
<organism evidence="4 5">
    <name type="scientific">Streptomyces spinosisporus</name>
    <dbReference type="NCBI Taxonomy" id="2927582"/>
    <lineage>
        <taxon>Bacteria</taxon>
        <taxon>Bacillati</taxon>
        <taxon>Actinomycetota</taxon>
        <taxon>Actinomycetes</taxon>
        <taxon>Kitasatosporales</taxon>
        <taxon>Streptomycetaceae</taxon>
        <taxon>Streptomyces</taxon>
    </lineage>
</organism>
<dbReference type="InterPro" id="IPR035940">
    <property type="entry name" value="CAP_sf"/>
</dbReference>
<feature type="domain" description="SCP" evidence="3">
    <location>
        <begin position="280"/>
        <end position="394"/>
    </location>
</feature>
<reference evidence="4" key="1">
    <citation type="submission" date="2022-03" db="EMBL/GenBank/DDBJ databases">
        <title>Streptomyces 7R015 and 7R016 isolated from Barleria lupulina in Thailand.</title>
        <authorList>
            <person name="Kanchanasin P."/>
            <person name="Phongsopitanun W."/>
            <person name="Tanasupawat S."/>
        </authorList>
    </citation>
    <scope>NUCLEOTIDE SEQUENCE</scope>
    <source>
        <strain evidence="4">7R016</strain>
    </source>
</reference>
<feature type="compositionally biased region" description="Low complexity" evidence="1">
    <location>
        <begin position="260"/>
        <end position="270"/>
    </location>
</feature>
<feature type="region of interest" description="Disordered" evidence="1">
    <location>
        <begin position="118"/>
        <end position="139"/>
    </location>
</feature>
<gene>
    <name evidence="4" type="ORF">MQN93_33035</name>
</gene>
<dbReference type="SUPFAM" id="SSF55797">
    <property type="entry name" value="PR-1-like"/>
    <property type="match status" value="1"/>
</dbReference>
<keyword evidence="5" id="KW-1185">Reference proteome</keyword>
<evidence type="ECO:0000256" key="1">
    <source>
        <dbReference type="SAM" id="MobiDB-lite"/>
    </source>
</evidence>
<dbReference type="Pfam" id="PF00188">
    <property type="entry name" value="CAP"/>
    <property type="match status" value="1"/>
</dbReference>
<dbReference type="PANTHER" id="PTHR31157">
    <property type="entry name" value="SCP DOMAIN-CONTAINING PROTEIN"/>
    <property type="match status" value="1"/>
</dbReference>
<evidence type="ECO:0000256" key="2">
    <source>
        <dbReference type="SAM" id="Phobius"/>
    </source>
</evidence>
<protein>
    <submittedName>
        <fullName evidence="4">CAP domain-containing protein</fullName>
    </submittedName>
</protein>
<feature type="transmembrane region" description="Helical" evidence="2">
    <location>
        <begin position="144"/>
        <end position="165"/>
    </location>
</feature>
<keyword evidence="2" id="KW-0812">Transmembrane</keyword>
<name>A0ABS9XR60_9ACTN</name>
<dbReference type="PANTHER" id="PTHR31157:SF1">
    <property type="entry name" value="SCP DOMAIN-CONTAINING PROTEIN"/>
    <property type="match status" value="1"/>
</dbReference>
<proteinExistence type="predicted"/>
<dbReference type="Gene3D" id="3.40.33.10">
    <property type="entry name" value="CAP"/>
    <property type="match status" value="1"/>
</dbReference>
<dbReference type="CDD" id="cd05379">
    <property type="entry name" value="CAP_bacterial"/>
    <property type="match status" value="1"/>
</dbReference>
<comment type="caution">
    <text evidence="4">The sequence shown here is derived from an EMBL/GenBank/DDBJ whole genome shotgun (WGS) entry which is preliminary data.</text>
</comment>
<evidence type="ECO:0000313" key="4">
    <source>
        <dbReference type="EMBL" id="MCI3244546.1"/>
    </source>
</evidence>
<feature type="region of interest" description="Disordered" evidence="1">
    <location>
        <begin position="179"/>
        <end position="270"/>
    </location>
</feature>
<sequence length="396" mass="40812">MGRHRRSAAGRAATGRATGVTGRDGSYTSGYDPRKYSYSYEPPEAYASEAEPTIGIAPYLRSDEYATEAGTDTYTEAGADLGTDAYGEIRTDRYAEAEARSAAYLFASEEDFTTVFPEHGLAPRKGSGRGGTRRKKKTVTPVRTGLLGVSAAVAIGTVAVATGAMPGLDNYKLGGGGGSGDKVQAAGTPTNSATEQGGTSGNVQGRDQGSSTSRDADRSASPSPAPSTSTAAPTEAPTKKPKAPAKKPTASPPKKETQPPKETAPPVTVSAEAAAEAEVLKLVNEERAKVGCSAVSANSTLTELAEAFSAAMAAEGFFDHTDPTGATPWDRASELGITTLGGENIARGQADAAAVMEAWMNSPGHRANILNCDFKTLGVGVHFGSGGPWWTQDFGY</sequence>
<dbReference type="RefSeq" id="WP_242712436.1">
    <property type="nucleotide sequence ID" value="NZ_JALDAX010000016.1"/>
</dbReference>
<dbReference type="EMBL" id="JALDAX010000016">
    <property type="protein sequence ID" value="MCI3244546.1"/>
    <property type="molecule type" value="Genomic_DNA"/>
</dbReference>
<feature type="compositionally biased region" description="Low complexity" evidence="1">
    <location>
        <begin position="9"/>
        <end position="25"/>
    </location>
</feature>
<keyword evidence="2" id="KW-1133">Transmembrane helix</keyword>
<feature type="region of interest" description="Disordered" evidence="1">
    <location>
        <begin position="1"/>
        <end position="34"/>
    </location>
</feature>
<feature type="compositionally biased region" description="Low complexity" evidence="1">
    <location>
        <begin position="219"/>
        <end position="236"/>
    </location>
</feature>
<feature type="compositionally biased region" description="Polar residues" evidence="1">
    <location>
        <begin position="187"/>
        <end position="209"/>
    </location>
</feature>
<evidence type="ECO:0000259" key="3">
    <source>
        <dbReference type="Pfam" id="PF00188"/>
    </source>
</evidence>
<accession>A0ABS9XR60</accession>
<dbReference type="InterPro" id="IPR014044">
    <property type="entry name" value="CAP_dom"/>
</dbReference>